<dbReference type="Proteomes" id="UP000326780">
    <property type="component" value="Chromosome"/>
</dbReference>
<feature type="transmembrane region" description="Helical" evidence="1">
    <location>
        <begin position="303"/>
        <end position="324"/>
    </location>
</feature>
<protein>
    <recommendedName>
        <fullName evidence="2">DUF6708 domain-containing protein</fullName>
    </recommendedName>
</protein>
<evidence type="ECO:0000259" key="2">
    <source>
        <dbReference type="Pfam" id="PF20455"/>
    </source>
</evidence>
<dbReference type="InterPro" id="IPR046554">
    <property type="entry name" value="DUF6708"/>
</dbReference>
<accession>A0A5Q0M3Q3</accession>
<feature type="transmembrane region" description="Helical" evidence="1">
    <location>
        <begin position="113"/>
        <end position="132"/>
    </location>
</feature>
<proteinExistence type="predicted"/>
<sequence length="354" mass="40353">MRKKKEKSQPVDVEAAILVDIAARQAAKDEAAVAPLSGVQRRFNRKEPASSKPSALGDVYAVYPDAIQLMEPSGSAQLRGAGLMTFLFMSGMGIWVLTKILEVAQTEIARGRFGLYDVLVDGFFLWFLFFVVRHWMAAAWRLDMFSADNQPTIFDRKHRKVYRLFTPPDGSADKWSQKFKPIHLQMTTHDWDDIRAEYRAELVTSGKTVSRIHRLVMIVRGKGKDADKTVEEFNIGNSMAMGPNTVPMLWEHIRRFMEEKGPGVPEGEPLQNFERPKNLWQSMGVVSPFGPKFGWWWEASPFLTSVILLAFPLSFPFAMAWSVCNWISHMTMRKTIWPDEVHRRIGQATRSADA</sequence>
<dbReference type="RefSeq" id="WP_153282157.1">
    <property type="nucleotide sequence ID" value="NZ_CP045644.1"/>
</dbReference>
<organism evidence="3 4">
    <name type="scientific">Variovorax paradoxus</name>
    <dbReference type="NCBI Taxonomy" id="34073"/>
    <lineage>
        <taxon>Bacteria</taxon>
        <taxon>Pseudomonadati</taxon>
        <taxon>Pseudomonadota</taxon>
        <taxon>Betaproteobacteria</taxon>
        <taxon>Burkholderiales</taxon>
        <taxon>Comamonadaceae</taxon>
        <taxon>Variovorax</taxon>
    </lineage>
</organism>
<dbReference type="AlphaFoldDB" id="A0A5Q0M3Q3"/>
<feature type="domain" description="DUF6708" evidence="2">
    <location>
        <begin position="138"/>
        <end position="343"/>
    </location>
</feature>
<keyword evidence="1" id="KW-0472">Membrane</keyword>
<gene>
    <name evidence="3" type="ORF">GFK26_12005</name>
</gene>
<keyword evidence="1" id="KW-0812">Transmembrane</keyword>
<keyword evidence="1" id="KW-1133">Transmembrane helix</keyword>
<evidence type="ECO:0000313" key="4">
    <source>
        <dbReference type="Proteomes" id="UP000326780"/>
    </source>
</evidence>
<evidence type="ECO:0000313" key="3">
    <source>
        <dbReference type="EMBL" id="QFZ83437.1"/>
    </source>
</evidence>
<evidence type="ECO:0000256" key="1">
    <source>
        <dbReference type="SAM" id="Phobius"/>
    </source>
</evidence>
<name>A0A5Q0M3Q3_VARPD</name>
<dbReference type="Pfam" id="PF20455">
    <property type="entry name" value="DUF6708"/>
    <property type="match status" value="1"/>
</dbReference>
<reference evidence="3 4" key="1">
    <citation type="submission" date="2019-10" db="EMBL/GenBank/DDBJ databases">
        <title>Complete genome sequence of Variovorax paradoxus 5C-2.</title>
        <authorList>
            <person name="Gogoleva N.E."/>
            <person name="Balkin A.S."/>
        </authorList>
    </citation>
    <scope>NUCLEOTIDE SEQUENCE [LARGE SCALE GENOMIC DNA]</scope>
    <source>
        <strain evidence="3 4">5C-2</strain>
    </source>
</reference>
<dbReference type="EMBL" id="CP045644">
    <property type="protein sequence ID" value="QFZ83437.1"/>
    <property type="molecule type" value="Genomic_DNA"/>
</dbReference>